<gene>
    <name evidence="2" type="ORF">Ahy_B04g073285</name>
</gene>
<evidence type="ECO:0000313" key="3">
    <source>
        <dbReference type="Proteomes" id="UP000289738"/>
    </source>
</evidence>
<evidence type="ECO:0000259" key="1">
    <source>
        <dbReference type="Pfam" id="PF04434"/>
    </source>
</evidence>
<name>A0A444ZQ63_ARAHY</name>
<proteinExistence type="predicted"/>
<organism evidence="2 3">
    <name type="scientific">Arachis hypogaea</name>
    <name type="common">Peanut</name>
    <dbReference type="NCBI Taxonomy" id="3818"/>
    <lineage>
        <taxon>Eukaryota</taxon>
        <taxon>Viridiplantae</taxon>
        <taxon>Streptophyta</taxon>
        <taxon>Embryophyta</taxon>
        <taxon>Tracheophyta</taxon>
        <taxon>Spermatophyta</taxon>
        <taxon>Magnoliopsida</taxon>
        <taxon>eudicotyledons</taxon>
        <taxon>Gunneridae</taxon>
        <taxon>Pentapetalae</taxon>
        <taxon>rosids</taxon>
        <taxon>fabids</taxon>
        <taxon>Fabales</taxon>
        <taxon>Fabaceae</taxon>
        <taxon>Papilionoideae</taxon>
        <taxon>50 kb inversion clade</taxon>
        <taxon>dalbergioids sensu lato</taxon>
        <taxon>Dalbergieae</taxon>
        <taxon>Pterocarpus clade</taxon>
        <taxon>Arachis</taxon>
    </lineage>
</organism>
<keyword evidence="3" id="KW-1185">Reference proteome</keyword>
<reference evidence="2 3" key="1">
    <citation type="submission" date="2019-01" db="EMBL/GenBank/DDBJ databases">
        <title>Sequencing of cultivated peanut Arachis hypogaea provides insights into genome evolution and oil improvement.</title>
        <authorList>
            <person name="Chen X."/>
        </authorList>
    </citation>
    <scope>NUCLEOTIDE SEQUENCE [LARGE SCALE GENOMIC DNA]</scope>
    <source>
        <strain evidence="3">cv. Fuhuasheng</strain>
        <tissue evidence="2">Leaves</tissue>
    </source>
</reference>
<dbReference type="InterPro" id="IPR007527">
    <property type="entry name" value="Znf_SWIM"/>
</dbReference>
<sequence>MREKPIISILEEIRCYIMRILARNKKALVEITLVQHSRLKVEKRDSNRWRLFPTGDLAGNIFEVYYLPIKVSVDLGKKTCNCIFWQLNGLLCRQACAALFNLFLAMSFEKSMAMQTFCLQHTRGRAKNQHRRETKGVMHQSHNYILTESSKNMG</sequence>
<feature type="domain" description="SWIM-type" evidence="1">
    <location>
        <begin position="71"/>
        <end position="98"/>
    </location>
</feature>
<evidence type="ECO:0000313" key="2">
    <source>
        <dbReference type="EMBL" id="RYR16285.1"/>
    </source>
</evidence>
<dbReference type="AlphaFoldDB" id="A0A444ZQ63"/>
<dbReference type="Proteomes" id="UP000289738">
    <property type="component" value="Chromosome B04"/>
</dbReference>
<dbReference type="GO" id="GO:0008270">
    <property type="term" value="F:zinc ion binding"/>
    <property type="evidence" value="ECO:0007669"/>
    <property type="project" value="InterPro"/>
</dbReference>
<comment type="caution">
    <text evidence="2">The sequence shown here is derived from an EMBL/GenBank/DDBJ whole genome shotgun (WGS) entry which is preliminary data.</text>
</comment>
<protein>
    <recommendedName>
        <fullName evidence="1">SWIM-type domain-containing protein</fullName>
    </recommendedName>
</protein>
<accession>A0A444ZQ63</accession>
<dbReference type="Pfam" id="PF04434">
    <property type="entry name" value="SWIM"/>
    <property type="match status" value="1"/>
</dbReference>
<dbReference type="EMBL" id="SDMP01000014">
    <property type="protein sequence ID" value="RYR16285.1"/>
    <property type="molecule type" value="Genomic_DNA"/>
</dbReference>